<dbReference type="PhylomeDB" id="Q2RPK1"/>
<evidence type="ECO:0000256" key="7">
    <source>
        <dbReference type="SAM" id="Phobius"/>
    </source>
</evidence>
<dbReference type="EMBL" id="CP000230">
    <property type="protein sequence ID" value="ABC23944.1"/>
    <property type="molecule type" value="Genomic_DNA"/>
</dbReference>
<dbReference type="InterPro" id="IPR003838">
    <property type="entry name" value="ABC3_permease_C"/>
</dbReference>
<evidence type="ECO:0000313" key="10">
    <source>
        <dbReference type="Proteomes" id="UP000001929"/>
    </source>
</evidence>
<dbReference type="HOGENOM" id="CLU_056171_0_0_5"/>
<evidence type="ECO:0000256" key="2">
    <source>
        <dbReference type="ARBA" id="ARBA00005236"/>
    </source>
</evidence>
<dbReference type="Pfam" id="PF02687">
    <property type="entry name" value="FtsX"/>
    <property type="match status" value="1"/>
</dbReference>
<dbReference type="eggNOG" id="COG0577">
    <property type="taxonomic scope" value="Bacteria"/>
</dbReference>
<sequence>MTAGAWRYLPRIAFAELRGEWPVAIAICLAIMAVTAPLLVLGGLHNGVIGGILSGLRNDPGARLIRLQATGASRFDAAWFAEVGSLPEVGFIAPATRWAATQAAILDVTGAKEQQASLLPTAGADPVFDASTPPLAGPLQARLSADLARDLGVGTGDGVLIEITRKIKDREERASVTLEVTAVAPPANFARNAAFISLDLLGQIEDFKDGFAAPLLGKTGTAAKPRAHYPDFRLYARTVEEVRPLMARLAAPPYGLSLQAETDRIDFALALDRDLALVVSAVGGLGAFGLMGGVAAIQWSMAARRRRTIAILGLIGFGKSTLIGLPVVQAALVGLMGAIASLGAALAFQALINHKLAATVFAHAQGVPCVITLPLALAAIGGILVLSIVPALGIGIHYAALEPANEIRET</sequence>
<dbReference type="Proteomes" id="UP000001929">
    <property type="component" value="Chromosome"/>
</dbReference>
<reference evidence="9 10" key="1">
    <citation type="journal article" date="2011" name="Stand. Genomic Sci.">
        <title>Complete genome sequence of Rhodospirillum rubrum type strain (S1).</title>
        <authorList>
            <person name="Munk A.C."/>
            <person name="Copeland A."/>
            <person name="Lucas S."/>
            <person name="Lapidus A."/>
            <person name="Del Rio T.G."/>
            <person name="Barry K."/>
            <person name="Detter J.C."/>
            <person name="Hammon N."/>
            <person name="Israni S."/>
            <person name="Pitluck S."/>
            <person name="Brettin T."/>
            <person name="Bruce D."/>
            <person name="Han C."/>
            <person name="Tapia R."/>
            <person name="Gilna P."/>
            <person name="Schmutz J."/>
            <person name="Larimer F."/>
            <person name="Land M."/>
            <person name="Kyrpides N.C."/>
            <person name="Mavromatis K."/>
            <person name="Richardson P."/>
            <person name="Rohde M."/>
            <person name="Goker M."/>
            <person name="Klenk H.P."/>
            <person name="Zhang Y."/>
            <person name="Roberts G.P."/>
            <person name="Reslewic S."/>
            <person name="Schwartz D.C."/>
        </authorList>
    </citation>
    <scope>NUCLEOTIDE SEQUENCE [LARGE SCALE GENOMIC DNA]</scope>
    <source>
        <strain evidence="10">ATCC 11170 / ATH 1.1.1 / DSM 467 / LMG 4362 / NCIMB 8255 / S1</strain>
    </source>
</reference>
<keyword evidence="3" id="KW-1003">Cell membrane</keyword>
<dbReference type="RefSeq" id="WP_011390897.1">
    <property type="nucleotide sequence ID" value="NC_007643.1"/>
</dbReference>
<proteinExistence type="inferred from homology"/>
<evidence type="ECO:0000256" key="5">
    <source>
        <dbReference type="ARBA" id="ARBA00022989"/>
    </source>
</evidence>
<evidence type="ECO:0000256" key="4">
    <source>
        <dbReference type="ARBA" id="ARBA00022692"/>
    </source>
</evidence>
<evidence type="ECO:0000256" key="3">
    <source>
        <dbReference type="ARBA" id="ARBA00022475"/>
    </source>
</evidence>
<dbReference type="GO" id="GO:0044874">
    <property type="term" value="P:lipoprotein localization to outer membrane"/>
    <property type="evidence" value="ECO:0007669"/>
    <property type="project" value="TreeGrafter"/>
</dbReference>
<evidence type="ECO:0000256" key="6">
    <source>
        <dbReference type="ARBA" id="ARBA00023136"/>
    </source>
</evidence>
<feature type="transmembrane region" description="Helical" evidence="7">
    <location>
        <begin position="275"/>
        <end position="297"/>
    </location>
</feature>
<feature type="domain" description="ABC3 transporter permease C-terminal" evidence="8">
    <location>
        <begin position="283"/>
        <end position="400"/>
    </location>
</feature>
<dbReference type="PANTHER" id="PTHR30489:SF0">
    <property type="entry name" value="LIPOPROTEIN-RELEASING SYSTEM TRANSMEMBRANE PROTEIN LOLE"/>
    <property type="match status" value="1"/>
</dbReference>
<comment type="similarity">
    <text evidence="2">Belongs to the ABC-4 integral membrane protein family. LolC/E subfamily.</text>
</comment>
<dbReference type="EnsemblBacteria" id="ABC23944">
    <property type="protein sequence ID" value="ABC23944"/>
    <property type="gene ID" value="Rru_A3149"/>
</dbReference>
<dbReference type="KEGG" id="rru:Rru_A3149"/>
<dbReference type="PANTHER" id="PTHR30489">
    <property type="entry name" value="LIPOPROTEIN-RELEASING SYSTEM TRANSMEMBRANE PROTEIN LOLE"/>
    <property type="match status" value="1"/>
</dbReference>
<dbReference type="AlphaFoldDB" id="Q2RPK1"/>
<dbReference type="PATRIC" id="fig|269796.9.peg.3262"/>
<feature type="transmembrane region" description="Helical" evidence="7">
    <location>
        <begin position="21"/>
        <end position="44"/>
    </location>
</feature>
<evidence type="ECO:0000313" key="9">
    <source>
        <dbReference type="EMBL" id="ABC23944.1"/>
    </source>
</evidence>
<dbReference type="GO" id="GO:0098797">
    <property type="term" value="C:plasma membrane protein complex"/>
    <property type="evidence" value="ECO:0007669"/>
    <property type="project" value="TreeGrafter"/>
</dbReference>
<dbReference type="STRING" id="269796.Rru_A3149"/>
<feature type="transmembrane region" description="Helical" evidence="7">
    <location>
        <begin position="334"/>
        <end position="352"/>
    </location>
</feature>
<keyword evidence="6 7" id="KW-0472">Membrane</keyword>
<keyword evidence="10" id="KW-1185">Reference proteome</keyword>
<gene>
    <name evidence="9" type="ordered locus">Rru_A3149</name>
</gene>
<feature type="transmembrane region" description="Helical" evidence="7">
    <location>
        <begin position="309"/>
        <end position="328"/>
    </location>
</feature>
<feature type="transmembrane region" description="Helical" evidence="7">
    <location>
        <begin position="373"/>
        <end position="400"/>
    </location>
</feature>
<accession>Q2RPK1</accession>
<keyword evidence="4 7" id="KW-0812">Transmembrane</keyword>
<protein>
    <recommendedName>
        <fullName evidence="8">ABC3 transporter permease C-terminal domain-containing protein</fullName>
    </recommendedName>
</protein>
<comment type="subcellular location">
    <subcellularLocation>
        <location evidence="1">Cell membrane</location>
        <topology evidence="1">Multi-pass membrane protein</topology>
    </subcellularLocation>
</comment>
<keyword evidence="5 7" id="KW-1133">Transmembrane helix</keyword>
<dbReference type="InterPro" id="IPR051447">
    <property type="entry name" value="Lipoprotein-release_system"/>
</dbReference>
<name>Q2RPK1_RHORT</name>
<evidence type="ECO:0000256" key="1">
    <source>
        <dbReference type="ARBA" id="ARBA00004651"/>
    </source>
</evidence>
<organism evidence="9 10">
    <name type="scientific">Rhodospirillum rubrum (strain ATCC 11170 / ATH 1.1.1 / DSM 467 / LMG 4362 / NCIMB 8255 / S1)</name>
    <dbReference type="NCBI Taxonomy" id="269796"/>
    <lineage>
        <taxon>Bacteria</taxon>
        <taxon>Pseudomonadati</taxon>
        <taxon>Pseudomonadota</taxon>
        <taxon>Alphaproteobacteria</taxon>
        <taxon>Rhodospirillales</taxon>
        <taxon>Rhodospirillaceae</taxon>
        <taxon>Rhodospirillum</taxon>
    </lineage>
</organism>
<evidence type="ECO:0000259" key="8">
    <source>
        <dbReference type="Pfam" id="PF02687"/>
    </source>
</evidence>